<reference evidence="1 2" key="1">
    <citation type="journal article" date="2017" name="Genome Biol. Evol.">
        <title>Phytophthora megakarya and P. palmivora, closely related causal agents of cacao black pod rot, underwent increases in genome sizes and gene numbers by different mechanisms.</title>
        <authorList>
            <person name="Ali S.S."/>
            <person name="Shao J."/>
            <person name="Lary D.J."/>
            <person name="Kronmiller B."/>
            <person name="Shen D."/>
            <person name="Strem M.D."/>
            <person name="Amoako-Attah I."/>
            <person name="Akrofi A.Y."/>
            <person name="Begoude B.A."/>
            <person name="Ten Hoopen G.M."/>
            <person name="Coulibaly K."/>
            <person name="Kebe B.I."/>
            <person name="Melnick R.L."/>
            <person name="Guiltinan M.J."/>
            <person name="Tyler B.M."/>
            <person name="Meinhardt L.W."/>
            <person name="Bailey B.A."/>
        </authorList>
    </citation>
    <scope>NUCLEOTIDE SEQUENCE [LARGE SCALE GENOMIC DNA]</scope>
    <source>
        <strain evidence="2">sbr112.9</strain>
    </source>
</reference>
<dbReference type="OrthoDB" id="96899at2759"/>
<protein>
    <submittedName>
        <fullName evidence="1">Uncharacterized protein</fullName>
    </submittedName>
</protein>
<gene>
    <name evidence="1" type="ORF">PHPALM_20123</name>
</gene>
<dbReference type="EMBL" id="NCKW01011121">
    <property type="protein sequence ID" value="POM64359.1"/>
    <property type="molecule type" value="Genomic_DNA"/>
</dbReference>
<dbReference type="Proteomes" id="UP000237271">
    <property type="component" value="Unassembled WGS sequence"/>
</dbReference>
<comment type="caution">
    <text evidence="1">The sequence shown here is derived from an EMBL/GenBank/DDBJ whole genome shotgun (WGS) entry which is preliminary data.</text>
</comment>
<organism evidence="1 2">
    <name type="scientific">Phytophthora palmivora</name>
    <dbReference type="NCBI Taxonomy" id="4796"/>
    <lineage>
        <taxon>Eukaryota</taxon>
        <taxon>Sar</taxon>
        <taxon>Stramenopiles</taxon>
        <taxon>Oomycota</taxon>
        <taxon>Peronosporomycetes</taxon>
        <taxon>Peronosporales</taxon>
        <taxon>Peronosporaceae</taxon>
        <taxon>Phytophthora</taxon>
    </lineage>
</organism>
<evidence type="ECO:0000313" key="1">
    <source>
        <dbReference type="EMBL" id="POM64359.1"/>
    </source>
</evidence>
<evidence type="ECO:0000313" key="2">
    <source>
        <dbReference type="Proteomes" id="UP000237271"/>
    </source>
</evidence>
<accession>A0A2P4XFM7</accession>
<sequence>MWVEALYERVLALVPPEEREVCLNKVLQKEFSVLDEAVNDILAAFTKLDELRNAISKLENNSASIGGHSASLVATMESTNVLERQLEKMIRQIAAGIATKAGTEERIRTKGFERHNRQLALTDESSDMHQLEVRQETKEESLSVIPSPITKFSAQPRHTARKKMISVKPPVYYVELVKEVDALPPQERICRIPEVLRELTISLTEDTSYGQRFRVTSYLKDMIPWVNKMVRYQFLDSFLIFVERVKCFAKQLPRSDQKRGLLRLTDNLSAVLHDKPIPFYSKPRNQKCT</sequence>
<dbReference type="AlphaFoldDB" id="A0A2P4XFM7"/>
<keyword evidence="2" id="KW-1185">Reference proteome</keyword>
<name>A0A2P4XFM7_9STRA</name>
<proteinExistence type="predicted"/>